<evidence type="ECO:0000256" key="2">
    <source>
        <dbReference type="SAM" id="Phobius"/>
    </source>
</evidence>
<feature type="compositionally biased region" description="Polar residues" evidence="1">
    <location>
        <begin position="98"/>
        <end position="108"/>
    </location>
</feature>
<keyword evidence="4" id="KW-1185">Reference proteome</keyword>
<evidence type="ECO:0000313" key="3">
    <source>
        <dbReference type="EMBL" id="CAB0033489.1"/>
    </source>
</evidence>
<dbReference type="AlphaFoldDB" id="A0A6H5I6B2"/>
<protein>
    <submittedName>
        <fullName evidence="3">Uncharacterized protein</fullName>
    </submittedName>
</protein>
<dbReference type="OrthoDB" id="7654019at2759"/>
<keyword evidence="2" id="KW-0812">Transmembrane</keyword>
<dbReference type="EMBL" id="CADCXV010000711">
    <property type="protein sequence ID" value="CAB0033489.1"/>
    <property type="molecule type" value="Genomic_DNA"/>
</dbReference>
<organism evidence="3 4">
    <name type="scientific">Trichogramma brassicae</name>
    <dbReference type="NCBI Taxonomy" id="86971"/>
    <lineage>
        <taxon>Eukaryota</taxon>
        <taxon>Metazoa</taxon>
        <taxon>Ecdysozoa</taxon>
        <taxon>Arthropoda</taxon>
        <taxon>Hexapoda</taxon>
        <taxon>Insecta</taxon>
        <taxon>Pterygota</taxon>
        <taxon>Neoptera</taxon>
        <taxon>Endopterygota</taxon>
        <taxon>Hymenoptera</taxon>
        <taxon>Apocrita</taxon>
        <taxon>Proctotrupomorpha</taxon>
        <taxon>Chalcidoidea</taxon>
        <taxon>Trichogrammatidae</taxon>
        <taxon>Trichogramma</taxon>
    </lineage>
</organism>
<feature type="transmembrane region" description="Helical" evidence="2">
    <location>
        <begin position="320"/>
        <end position="337"/>
    </location>
</feature>
<dbReference type="Proteomes" id="UP000479190">
    <property type="component" value="Unassembled WGS sequence"/>
</dbReference>
<sequence>METRRKIRLSLALSIVVAAAIPASNCLTNSLVGVMFPTPVPSSSNGSSSSNHQTTAPSAVSAAAIHQVESKRMEQWSPSPPDLSHHMQQHQPPQQPQTSYGLPSYSQQPVHNSQPFMPANYYLPVNDEPTIGNNYGTAAATEFRSDHYPYPFDPPTAYAYPIAAQPQVDTSLIPTAKHFVIVSFIGLLLLFAIIQNSIAAAKRKDALVEVLSNRRKRELDEANYQLLVGFIYRYSLLSFYTSISTIPCSLLDILYVCFYAAAASGSRINEKGRLTNTLRAEKSLPGKSETPRGSRRFWQSSCQVFDVSFFFTHPHTLSALFYWIPFPVALIFNFFLLRTHTMNE</sequence>
<keyword evidence="2" id="KW-1133">Transmembrane helix</keyword>
<gene>
    <name evidence="3" type="ORF">TBRA_LOCUS5395</name>
</gene>
<feature type="transmembrane region" description="Helical" evidence="2">
    <location>
        <begin position="179"/>
        <end position="201"/>
    </location>
</feature>
<keyword evidence="2" id="KW-0472">Membrane</keyword>
<reference evidence="3 4" key="1">
    <citation type="submission" date="2020-02" db="EMBL/GenBank/DDBJ databases">
        <authorList>
            <person name="Ferguson B K."/>
        </authorList>
    </citation>
    <scope>NUCLEOTIDE SEQUENCE [LARGE SCALE GENOMIC DNA]</scope>
</reference>
<accession>A0A6H5I6B2</accession>
<proteinExistence type="predicted"/>
<evidence type="ECO:0000313" key="4">
    <source>
        <dbReference type="Proteomes" id="UP000479190"/>
    </source>
</evidence>
<name>A0A6H5I6B2_9HYME</name>
<feature type="compositionally biased region" description="Low complexity" evidence="1">
    <location>
        <begin position="42"/>
        <end position="51"/>
    </location>
</feature>
<feature type="region of interest" description="Disordered" evidence="1">
    <location>
        <begin position="41"/>
        <end position="108"/>
    </location>
</feature>
<evidence type="ECO:0000256" key="1">
    <source>
        <dbReference type="SAM" id="MobiDB-lite"/>
    </source>
</evidence>